<dbReference type="Gene3D" id="2.30.29.30">
    <property type="entry name" value="Pleckstrin-homology domain (PH domain)/Phosphotyrosine-binding domain (PTB)"/>
    <property type="match status" value="1"/>
</dbReference>
<feature type="region of interest" description="Disordered" evidence="9">
    <location>
        <begin position="1"/>
        <end position="104"/>
    </location>
</feature>
<dbReference type="GO" id="GO:0035556">
    <property type="term" value="P:intracellular signal transduction"/>
    <property type="evidence" value="ECO:0007669"/>
    <property type="project" value="InterPro"/>
</dbReference>
<dbReference type="Pfam" id="PF02991">
    <property type="entry name" value="ATG8"/>
    <property type="match status" value="1"/>
</dbReference>
<feature type="compositionally biased region" description="Basic and acidic residues" evidence="9">
    <location>
        <begin position="145"/>
        <end position="200"/>
    </location>
</feature>
<feature type="compositionally biased region" description="Acidic residues" evidence="9">
    <location>
        <begin position="754"/>
        <end position="766"/>
    </location>
</feature>
<evidence type="ECO:0000259" key="11">
    <source>
        <dbReference type="PROSITE" id="PS50003"/>
    </source>
</evidence>
<feature type="compositionally biased region" description="Basic and acidic residues" evidence="9">
    <location>
        <begin position="521"/>
        <end position="550"/>
    </location>
</feature>
<evidence type="ECO:0000256" key="4">
    <source>
        <dbReference type="ARBA" id="ARBA00022658"/>
    </source>
</evidence>
<feature type="compositionally biased region" description="Basic and acidic residues" evidence="9">
    <location>
        <begin position="828"/>
        <end position="847"/>
    </location>
</feature>
<comment type="caution">
    <text evidence="13">The sequence shown here is derived from an EMBL/GenBank/DDBJ whole genome shotgun (WGS) entry which is preliminary data.</text>
</comment>
<dbReference type="EMBL" id="JAFDVH010000010">
    <property type="protein sequence ID" value="KAG7469332.1"/>
    <property type="molecule type" value="Genomic_DNA"/>
</dbReference>
<dbReference type="PROSITE" id="PS50002">
    <property type="entry name" value="SH3"/>
    <property type="match status" value="1"/>
</dbReference>
<dbReference type="Proteomes" id="UP001046870">
    <property type="component" value="Chromosome 10"/>
</dbReference>
<dbReference type="InterPro" id="IPR036028">
    <property type="entry name" value="SH3-like_dom_sf"/>
</dbReference>
<feature type="region of interest" description="Disordered" evidence="9">
    <location>
        <begin position="1084"/>
        <end position="1296"/>
    </location>
</feature>
<comment type="similarity">
    <text evidence="2">Belongs to the ATG8 family.</text>
</comment>
<dbReference type="SMART" id="SM00326">
    <property type="entry name" value="SH3"/>
    <property type="match status" value="1"/>
</dbReference>
<proteinExistence type="inferred from homology"/>
<dbReference type="InterPro" id="IPR035899">
    <property type="entry name" value="DBL_dom_sf"/>
</dbReference>
<dbReference type="GO" id="GO:0005737">
    <property type="term" value="C:cytoplasm"/>
    <property type="evidence" value="ECO:0007669"/>
    <property type="project" value="TreeGrafter"/>
</dbReference>
<evidence type="ECO:0000259" key="12">
    <source>
        <dbReference type="PROSITE" id="PS50010"/>
    </source>
</evidence>
<evidence type="ECO:0000256" key="6">
    <source>
        <dbReference type="ARBA" id="ARBA00023288"/>
    </source>
</evidence>
<dbReference type="Gene3D" id="2.30.30.40">
    <property type="entry name" value="SH3 Domains"/>
    <property type="match status" value="1"/>
</dbReference>
<evidence type="ECO:0000313" key="13">
    <source>
        <dbReference type="EMBL" id="KAG7469332.1"/>
    </source>
</evidence>
<evidence type="ECO:0000256" key="5">
    <source>
        <dbReference type="ARBA" id="ARBA00023136"/>
    </source>
</evidence>
<keyword evidence="6 7" id="KW-0449">Lipoprotein</keyword>
<dbReference type="SUPFAM" id="SSF48065">
    <property type="entry name" value="DBL homology domain (DH-domain)"/>
    <property type="match status" value="1"/>
</dbReference>
<dbReference type="SMART" id="SM00325">
    <property type="entry name" value="RhoGEF"/>
    <property type="match status" value="1"/>
</dbReference>
<dbReference type="SMART" id="SM00233">
    <property type="entry name" value="PH"/>
    <property type="match status" value="1"/>
</dbReference>
<feature type="region of interest" description="Disordered" evidence="9">
    <location>
        <begin position="250"/>
        <end position="861"/>
    </location>
</feature>
<dbReference type="InterPro" id="IPR029071">
    <property type="entry name" value="Ubiquitin-like_domsf"/>
</dbReference>
<feature type="compositionally biased region" description="Basic and acidic residues" evidence="9">
    <location>
        <begin position="928"/>
        <end position="942"/>
    </location>
</feature>
<feature type="compositionally biased region" description="Basic and acidic residues" evidence="9">
    <location>
        <begin position="1282"/>
        <end position="1296"/>
    </location>
</feature>
<feature type="compositionally biased region" description="Polar residues" evidence="9">
    <location>
        <begin position="1"/>
        <end position="17"/>
    </location>
</feature>
<feature type="compositionally biased region" description="Basic and acidic residues" evidence="9">
    <location>
        <begin position="953"/>
        <end position="963"/>
    </location>
</feature>
<evidence type="ECO:0000313" key="14">
    <source>
        <dbReference type="Proteomes" id="UP001046870"/>
    </source>
</evidence>
<feature type="region of interest" description="Disordered" evidence="9">
    <location>
        <begin position="137"/>
        <end position="200"/>
    </location>
</feature>
<feature type="compositionally biased region" description="Basic and acidic residues" evidence="9">
    <location>
        <begin position="593"/>
        <end position="663"/>
    </location>
</feature>
<dbReference type="SUPFAM" id="SSF54236">
    <property type="entry name" value="Ubiquitin-like"/>
    <property type="match status" value="1"/>
</dbReference>
<gene>
    <name evidence="13" type="ORF">MATL_G00127750</name>
</gene>
<evidence type="ECO:0000259" key="10">
    <source>
        <dbReference type="PROSITE" id="PS50002"/>
    </source>
</evidence>
<feature type="compositionally biased region" description="Acidic residues" evidence="9">
    <location>
        <begin position="559"/>
        <end position="575"/>
    </location>
</feature>
<feature type="compositionally biased region" description="Basic and acidic residues" evidence="9">
    <location>
        <begin position="250"/>
        <end position="330"/>
    </location>
</feature>
<feature type="compositionally biased region" description="Acidic residues" evidence="9">
    <location>
        <begin position="675"/>
        <end position="695"/>
    </location>
</feature>
<evidence type="ECO:0000256" key="8">
    <source>
        <dbReference type="PROSITE-ProRule" id="PRU00192"/>
    </source>
</evidence>
<sequence>MGTKRSSWTADTLQAYDQNAPDGNYQRKDWTGRETSPRTGTRMRVEREREWGREEERRREKEIERLRVKKHDGEREMGGSNWAKERTRERATASRGREGERERRYRDVRREGVNGKITVAEDREEWREKERERAIGGTFPRMRKPSKEREVRVSKGMDIEAERGMRRLERQRGLEMEDTESERRTKRDLQRDGERELQRYREMEKDRLRERKWYGGEKKEKYGDYNRQRERQREYDPRLRETREEWERKELRNERDRDMDREREKSKQREREDLSQRKRMIEKERENFSDREGWEERRRERCKGGCRDTKSEGDSDGERRKERERESDKIKLRHKHSRSEGDNEEEKKRERVRERERRREAERCRKREGERGIDTHRERDKERDRMRPRERDRQKWRDKEAGRYTDRQREGDREMERYRERVMERERGEKEINKHRDRGADRQEDRRRESNNEMQVENIRERVLYTEGEWVREREWYPDRDEERSYRRKEKQRARKPENTGQMEPSTEIGLQKEMQTTAHSSEKLTSESEGEREQKQQGDKESGSDREEVVDSITEGGGDGEAEGEGVLQEDEETERGKEIPEHRRRHRPRKMWLEPRRGLENLEAERLPDRYSENYKDRTLEERDQIQERQEESSTNRNEHERIKHKEGGDILSEKEGESDRYMQSQTPFYGDGEVEPVSDEESEQNWQDEDAGYMERENETDSIEDSDREEVEEENSDIRQLESDGESEEGAERERVLSGEDGFITVSSGAEGEEGDEEDEFEDCKEFWEGEVASGGAREAAECHKVVGEKESGGGTEKVVDEKLNEKDGESRKGKEWQDQEDSSEVEREARSTEVETEREKSSDAEVEENEEKERTRPTVTVFCVIGHTLPRTQRKQGGFLDQMEMEERSQNVGHDVGASSEAAQSLPIDMQTGDSNDSGWEDGLNIKREESGKATETEAEREESVDEIYTLKENREDNPGIRINDIPTEFNETDESEKTEAADTCFRNRESGDSGNVMTGESETETETCQNRQNAMEDTESYSQMTTECRGEGEQGTWLPGERTETYPDTTQDDQRDSEFREETAPYIKWARDVVTEILGSSEDNTLEGRGSQQNREIHPGMPQHTDTQTSDEKGPLIYAPVQTNSGTDTLADSEKDEPVYAQVQKKRDKHPDALTGSETGGHMHMQSDSQAGLESTTNTRIHIHIEPEVGRIGEMGPEGDTDTQVDPDYWLSSSKVSLSKSNSCPSPVKSPSAIHPELSVTGEGEQERERYGGEIESSASFRDQGNEARIRRRGFRKTTERSSEEVEGAARDRRTRVFNLSEEDDELSYSWSEVELRNVTDSIQKMKKRNSKFFNSQLYQQYSEVAQNREILRQSRSDTLSVCEDLPSPTLWQDLPGVRNSQELSELSEDERRLQELRFEVVTSEASYCRSLDIVVEHFVKSKELGGLLSTQDRNWLFSRLGDVRAISHSFLGKLEERVENDIMHFTVCDIIARHCPRFRLVYVPYLTNQSYQDKTYQRLMDECPGFRRVVEKLERSPICQRLPLRSFLILPFQRITRLKLLVQNIVKRTTPNTEEEVHAIKSLKLLEKLIQESNDSITQMKSIESLVSLSAKVDFECKTLPLVSQSRRLVREGSITELRDFALKETERTLYLHLFNDYLLLSLRKEGGRFTVIDHAPVSEVRVENCRVKLHSLQKNLFRLHLSHKALLVRTDTQSDKLRWISALSRPHPEIDYTTAQDITQVQCIRAFVAQQPDELTLEKADVLLVHQQSSDGWVEGTRLSDRQRGWAPESHLEIIVSAKARQRNLLDTHKITKISKMSSHYQRSVPLEVRRAEGERVRAKHPDKIPIIVERAARSRAPDLDKKKYLVPSDLTVGQLCFLIRQRVSMRPEEALFFFVNNSLPPSSSPLSAVYEEHHEEDLFLYMTYSNESVYGA</sequence>
<dbReference type="InterPro" id="IPR004241">
    <property type="entry name" value="Atg8-like"/>
</dbReference>
<feature type="compositionally biased region" description="Basic and acidic residues" evidence="9">
    <location>
        <begin position="25"/>
        <end position="36"/>
    </location>
</feature>
<evidence type="ECO:0000256" key="7">
    <source>
        <dbReference type="PIRSR" id="PIRSR604241-50"/>
    </source>
</evidence>
<feature type="compositionally biased region" description="Basic and acidic residues" evidence="9">
    <location>
        <begin position="782"/>
        <end position="821"/>
    </location>
</feature>
<dbReference type="Pfam" id="PF00621">
    <property type="entry name" value="RhoGEF"/>
    <property type="match status" value="1"/>
</dbReference>
<dbReference type="PROSITE" id="PS50010">
    <property type="entry name" value="DH_2"/>
    <property type="match status" value="1"/>
</dbReference>
<feature type="compositionally biased region" description="Polar residues" evidence="9">
    <location>
        <begin position="1126"/>
        <end position="1135"/>
    </location>
</feature>
<keyword evidence="5" id="KW-0472">Membrane</keyword>
<feature type="compositionally biased region" description="Basic and acidic residues" evidence="9">
    <location>
        <begin position="458"/>
        <end position="485"/>
    </location>
</feature>
<dbReference type="PROSITE" id="PS50003">
    <property type="entry name" value="PH_DOMAIN"/>
    <property type="match status" value="1"/>
</dbReference>
<feature type="lipid moiety-binding region" description="Phosphatidylserine amidated glycine; alternate" evidence="7">
    <location>
        <position position="1919"/>
    </location>
</feature>
<dbReference type="OrthoDB" id="27593at2759"/>
<feature type="compositionally biased region" description="Basic and acidic residues" evidence="9">
    <location>
        <begin position="43"/>
        <end position="104"/>
    </location>
</feature>
<feature type="domain" description="PH" evidence="11">
    <location>
        <begin position="1614"/>
        <end position="1715"/>
    </location>
</feature>
<dbReference type="InterPro" id="IPR047271">
    <property type="entry name" value="Ephexin-like"/>
</dbReference>
<organism evidence="13 14">
    <name type="scientific">Megalops atlanticus</name>
    <name type="common">Tarpon</name>
    <name type="synonym">Clupea gigantea</name>
    <dbReference type="NCBI Taxonomy" id="7932"/>
    <lineage>
        <taxon>Eukaryota</taxon>
        <taxon>Metazoa</taxon>
        <taxon>Chordata</taxon>
        <taxon>Craniata</taxon>
        <taxon>Vertebrata</taxon>
        <taxon>Euteleostomi</taxon>
        <taxon>Actinopterygii</taxon>
        <taxon>Neopterygii</taxon>
        <taxon>Teleostei</taxon>
        <taxon>Elopiformes</taxon>
        <taxon>Megalopidae</taxon>
        <taxon>Megalops</taxon>
    </lineage>
</organism>
<evidence type="ECO:0000256" key="9">
    <source>
        <dbReference type="SAM" id="MobiDB-lite"/>
    </source>
</evidence>
<dbReference type="InterPro" id="IPR001849">
    <property type="entry name" value="PH_domain"/>
</dbReference>
<comment type="subcellular location">
    <subcellularLocation>
        <location evidence="1">Membrane</location>
    </subcellularLocation>
</comment>
<dbReference type="InterPro" id="IPR001331">
    <property type="entry name" value="GDS_CDC24_CS"/>
</dbReference>
<dbReference type="CDD" id="cd01221">
    <property type="entry name" value="PH_ephexin"/>
    <property type="match status" value="1"/>
</dbReference>
<feature type="domain" description="SH3" evidence="10">
    <location>
        <begin position="1723"/>
        <end position="1784"/>
    </location>
</feature>
<keyword evidence="3 8" id="KW-0728">SH3 domain</keyword>
<feature type="region of interest" description="Disordered" evidence="9">
    <location>
        <begin position="886"/>
        <end position="1068"/>
    </location>
</feature>
<dbReference type="SUPFAM" id="SSF50044">
    <property type="entry name" value="SH3-domain"/>
    <property type="match status" value="1"/>
</dbReference>
<dbReference type="PANTHER" id="PTHR12845:SF2">
    <property type="entry name" value="DH DOMAIN-CONTAINING PROTEIN-RELATED"/>
    <property type="match status" value="1"/>
</dbReference>
<dbReference type="GO" id="GO:0005634">
    <property type="term" value="C:nucleus"/>
    <property type="evidence" value="ECO:0007669"/>
    <property type="project" value="TreeGrafter"/>
</dbReference>
<name>A0A9D3PZM1_MEGAT</name>
<dbReference type="FunFam" id="1.20.900.10:FF:000007">
    <property type="entry name" value="rho guanine nucleotide exchange factor 19"/>
    <property type="match status" value="1"/>
</dbReference>
<feature type="compositionally biased region" description="Basic and acidic residues" evidence="9">
    <location>
        <begin position="1057"/>
        <end position="1068"/>
    </location>
</feature>
<keyword evidence="14" id="KW-1185">Reference proteome</keyword>
<dbReference type="SUPFAM" id="SSF50729">
    <property type="entry name" value="PH domain-like"/>
    <property type="match status" value="1"/>
</dbReference>
<keyword evidence="4" id="KW-0344">Guanine-nucleotide releasing factor</keyword>
<reference evidence="13" key="1">
    <citation type="submission" date="2021-01" db="EMBL/GenBank/DDBJ databases">
        <authorList>
            <person name="Zahm M."/>
            <person name="Roques C."/>
            <person name="Cabau C."/>
            <person name="Klopp C."/>
            <person name="Donnadieu C."/>
            <person name="Jouanno E."/>
            <person name="Lampietro C."/>
            <person name="Louis A."/>
            <person name="Herpin A."/>
            <person name="Echchiki A."/>
            <person name="Berthelot C."/>
            <person name="Parey E."/>
            <person name="Roest-Crollius H."/>
            <person name="Braasch I."/>
            <person name="Postlethwait J."/>
            <person name="Bobe J."/>
            <person name="Montfort J."/>
            <person name="Bouchez O."/>
            <person name="Begum T."/>
            <person name="Mejri S."/>
            <person name="Adams A."/>
            <person name="Chen W.-J."/>
            <person name="Guiguen Y."/>
        </authorList>
    </citation>
    <scope>NUCLEOTIDE SEQUENCE</scope>
    <source>
        <strain evidence="13">YG-15Mar2019-1</strain>
        <tissue evidence="13">Brain</tissue>
    </source>
</reference>
<dbReference type="InterPro" id="IPR047270">
    <property type="entry name" value="PH_ephexin"/>
</dbReference>
<dbReference type="InterPro" id="IPR000219">
    <property type="entry name" value="DH_dom"/>
</dbReference>
<feature type="compositionally biased region" description="Polar residues" evidence="9">
    <location>
        <begin position="997"/>
        <end position="1031"/>
    </location>
</feature>
<dbReference type="GO" id="GO:0005085">
    <property type="term" value="F:guanyl-nucleotide exchange factor activity"/>
    <property type="evidence" value="ECO:0007669"/>
    <property type="project" value="UniProtKB-KW"/>
</dbReference>
<feature type="compositionally biased region" description="Polar residues" evidence="9">
    <location>
        <begin position="1171"/>
        <end position="1185"/>
    </location>
</feature>
<dbReference type="PROSITE" id="PS00741">
    <property type="entry name" value="DH_1"/>
    <property type="match status" value="1"/>
</dbReference>
<evidence type="ECO:0000256" key="2">
    <source>
        <dbReference type="ARBA" id="ARBA00007293"/>
    </source>
</evidence>
<dbReference type="InterPro" id="IPR001452">
    <property type="entry name" value="SH3_domain"/>
</dbReference>
<evidence type="ECO:0008006" key="15">
    <source>
        <dbReference type="Google" id="ProtNLM"/>
    </source>
</evidence>
<dbReference type="PANTHER" id="PTHR12845">
    <property type="entry name" value="GUANINE NUCLEOTIDE EXCHANGE FACTOR"/>
    <property type="match status" value="1"/>
</dbReference>
<dbReference type="InterPro" id="IPR011993">
    <property type="entry name" value="PH-like_dom_sf"/>
</dbReference>
<evidence type="ECO:0000256" key="3">
    <source>
        <dbReference type="ARBA" id="ARBA00022443"/>
    </source>
</evidence>
<dbReference type="FunFam" id="3.10.20.90:FF:000172">
    <property type="entry name" value="Gamma-aminobutyric acid receptor-associated protein-like 1"/>
    <property type="match status" value="1"/>
</dbReference>
<dbReference type="Pfam" id="PF00018">
    <property type="entry name" value="SH3_1"/>
    <property type="match status" value="1"/>
</dbReference>
<protein>
    <recommendedName>
        <fullName evidence="15">Trichohyalin-like</fullName>
    </recommendedName>
</protein>
<feature type="compositionally biased region" description="Low complexity" evidence="9">
    <location>
        <begin position="1216"/>
        <end position="1232"/>
    </location>
</feature>
<evidence type="ECO:0000256" key="1">
    <source>
        <dbReference type="ARBA" id="ARBA00004370"/>
    </source>
</evidence>
<dbReference type="GO" id="GO:0016020">
    <property type="term" value="C:membrane"/>
    <property type="evidence" value="ECO:0007669"/>
    <property type="project" value="UniProtKB-SubCell"/>
</dbReference>
<dbReference type="CDD" id="cd00160">
    <property type="entry name" value="RhoGEF"/>
    <property type="match status" value="1"/>
</dbReference>
<dbReference type="Gene3D" id="3.10.20.90">
    <property type="entry name" value="Phosphatidylinositol 3-kinase Catalytic Subunit, Chain A, domain 1"/>
    <property type="match status" value="1"/>
</dbReference>
<accession>A0A9D3PZM1</accession>
<dbReference type="Gene3D" id="1.20.900.10">
    <property type="entry name" value="Dbl homology (DH) domain"/>
    <property type="match status" value="1"/>
</dbReference>
<feature type="compositionally biased region" description="Basic and acidic residues" evidence="9">
    <location>
        <begin position="338"/>
        <end position="451"/>
    </location>
</feature>
<feature type="compositionally biased region" description="Acidic residues" evidence="9">
    <location>
        <begin position="703"/>
        <end position="718"/>
    </location>
</feature>
<feature type="compositionally biased region" description="Basic and acidic residues" evidence="9">
    <location>
        <begin position="980"/>
        <end position="996"/>
    </location>
</feature>
<feature type="domain" description="DH" evidence="12">
    <location>
        <begin position="1398"/>
        <end position="1582"/>
    </location>
</feature>